<evidence type="ECO:0000313" key="4">
    <source>
        <dbReference type="Proteomes" id="UP000199205"/>
    </source>
</evidence>
<protein>
    <submittedName>
        <fullName evidence="3">Uncharacterized protein</fullName>
    </submittedName>
</protein>
<sequence length="117" mass="12588">MNRYLIIGLAGLATLAVIAGFAFLTISKLDSMIDNAAATKAQERDAYWTGQIEKSNAQANAKIAESLKETMAAQDAARDQIAAAEQRAPQLEKENAALPDDGTGGLSRERVRLLNQR</sequence>
<accession>A0A1C3USR8</accession>
<feature type="compositionally biased region" description="Low complexity" evidence="1">
    <location>
        <begin position="77"/>
        <end position="88"/>
    </location>
</feature>
<dbReference type="RefSeq" id="WP_092573387.1">
    <property type="nucleotide sequence ID" value="NZ_FMAF01000003.1"/>
</dbReference>
<feature type="region of interest" description="Disordered" evidence="1">
    <location>
        <begin position="77"/>
        <end position="117"/>
    </location>
</feature>
<dbReference type="EMBL" id="FMAF01000003">
    <property type="protein sequence ID" value="SCB18377.1"/>
    <property type="molecule type" value="Genomic_DNA"/>
</dbReference>
<gene>
    <name evidence="3" type="ORF">GA0061101_103255</name>
</gene>
<proteinExistence type="predicted"/>
<keyword evidence="2" id="KW-1133">Transmembrane helix</keyword>
<feature type="transmembrane region" description="Helical" evidence="2">
    <location>
        <begin position="6"/>
        <end position="26"/>
    </location>
</feature>
<reference evidence="3 4" key="1">
    <citation type="submission" date="2016-08" db="EMBL/GenBank/DDBJ databases">
        <authorList>
            <person name="Seilhamer J.J."/>
        </authorList>
    </citation>
    <scope>NUCLEOTIDE SEQUENCE [LARGE SCALE GENOMIC DNA]</scope>
    <source>
        <strain evidence="3 4">P1-7</strain>
    </source>
</reference>
<evidence type="ECO:0000256" key="1">
    <source>
        <dbReference type="SAM" id="MobiDB-lite"/>
    </source>
</evidence>
<keyword evidence="2" id="KW-0472">Membrane</keyword>
<dbReference type="AlphaFoldDB" id="A0A1C3USR8"/>
<organism evidence="3 4">
    <name type="scientific">Rhizobium lusitanum</name>
    <dbReference type="NCBI Taxonomy" id="293958"/>
    <lineage>
        <taxon>Bacteria</taxon>
        <taxon>Pseudomonadati</taxon>
        <taxon>Pseudomonadota</taxon>
        <taxon>Alphaproteobacteria</taxon>
        <taxon>Hyphomicrobiales</taxon>
        <taxon>Rhizobiaceae</taxon>
        <taxon>Rhizobium/Agrobacterium group</taxon>
        <taxon>Rhizobium</taxon>
    </lineage>
</organism>
<dbReference type="Proteomes" id="UP000199205">
    <property type="component" value="Unassembled WGS sequence"/>
</dbReference>
<feature type="compositionally biased region" description="Basic and acidic residues" evidence="1">
    <location>
        <begin position="107"/>
        <end position="117"/>
    </location>
</feature>
<name>A0A1C3USR8_9HYPH</name>
<dbReference type="OrthoDB" id="8403629at2"/>
<keyword evidence="2" id="KW-0812">Transmembrane</keyword>
<evidence type="ECO:0000256" key="2">
    <source>
        <dbReference type="SAM" id="Phobius"/>
    </source>
</evidence>
<evidence type="ECO:0000313" key="3">
    <source>
        <dbReference type="EMBL" id="SCB18377.1"/>
    </source>
</evidence>